<gene>
    <name evidence="2" type="ORF">EYF80_040872</name>
</gene>
<evidence type="ECO:0000256" key="1">
    <source>
        <dbReference type="SAM" id="MobiDB-lite"/>
    </source>
</evidence>
<reference evidence="2 3" key="1">
    <citation type="submission" date="2019-03" db="EMBL/GenBank/DDBJ databases">
        <title>First draft genome of Liparis tanakae, snailfish: a comprehensive survey of snailfish specific genes.</title>
        <authorList>
            <person name="Kim W."/>
            <person name="Song I."/>
            <person name="Jeong J.-H."/>
            <person name="Kim D."/>
            <person name="Kim S."/>
            <person name="Ryu S."/>
            <person name="Song J.Y."/>
            <person name="Lee S.K."/>
        </authorList>
    </citation>
    <scope>NUCLEOTIDE SEQUENCE [LARGE SCALE GENOMIC DNA]</scope>
    <source>
        <tissue evidence="2">Muscle</tissue>
    </source>
</reference>
<dbReference type="EMBL" id="SRLO01000676">
    <property type="protein sequence ID" value="TNN48929.1"/>
    <property type="molecule type" value="Genomic_DNA"/>
</dbReference>
<accession>A0A4Z2G5Y8</accession>
<proteinExistence type="predicted"/>
<feature type="region of interest" description="Disordered" evidence="1">
    <location>
        <begin position="1"/>
        <end position="23"/>
    </location>
</feature>
<evidence type="ECO:0000313" key="3">
    <source>
        <dbReference type="Proteomes" id="UP000314294"/>
    </source>
</evidence>
<comment type="caution">
    <text evidence="2">The sequence shown here is derived from an EMBL/GenBank/DDBJ whole genome shotgun (WGS) entry which is preliminary data.</text>
</comment>
<keyword evidence="3" id="KW-1185">Reference proteome</keyword>
<name>A0A4Z2G5Y8_9TELE</name>
<organism evidence="2 3">
    <name type="scientific">Liparis tanakae</name>
    <name type="common">Tanaka's snailfish</name>
    <dbReference type="NCBI Taxonomy" id="230148"/>
    <lineage>
        <taxon>Eukaryota</taxon>
        <taxon>Metazoa</taxon>
        <taxon>Chordata</taxon>
        <taxon>Craniata</taxon>
        <taxon>Vertebrata</taxon>
        <taxon>Euteleostomi</taxon>
        <taxon>Actinopterygii</taxon>
        <taxon>Neopterygii</taxon>
        <taxon>Teleostei</taxon>
        <taxon>Neoteleostei</taxon>
        <taxon>Acanthomorphata</taxon>
        <taxon>Eupercaria</taxon>
        <taxon>Perciformes</taxon>
        <taxon>Cottioidei</taxon>
        <taxon>Cottales</taxon>
        <taxon>Liparidae</taxon>
        <taxon>Liparis</taxon>
    </lineage>
</organism>
<sequence>MLRELHPHPGTYNTRIDIPAQFGGPDGREVLSGPLRVAPREEPLTCDNAASSRSLVGIRQLASPRKHIRMWSTSAQRPTVSIRTVKPPRRTTTVFSTTWLPG</sequence>
<dbReference type="AlphaFoldDB" id="A0A4Z2G5Y8"/>
<evidence type="ECO:0000313" key="2">
    <source>
        <dbReference type="EMBL" id="TNN48929.1"/>
    </source>
</evidence>
<dbReference type="Proteomes" id="UP000314294">
    <property type="component" value="Unassembled WGS sequence"/>
</dbReference>
<protein>
    <submittedName>
        <fullName evidence="2">Uncharacterized protein</fullName>
    </submittedName>
</protein>